<dbReference type="GO" id="GO:0010150">
    <property type="term" value="P:leaf senescence"/>
    <property type="evidence" value="ECO:0007669"/>
    <property type="project" value="UniProtKB-ARBA"/>
</dbReference>
<evidence type="ECO:0000256" key="2">
    <source>
        <dbReference type="SAM" id="MobiDB-lite"/>
    </source>
</evidence>
<organism evidence="3 4">
    <name type="scientific">Ilex paraguariensis</name>
    <name type="common">yerba mate</name>
    <dbReference type="NCBI Taxonomy" id="185542"/>
    <lineage>
        <taxon>Eukaryota</taxon>
        <taxon>Viridiplantae</taxon>
        <taxon>Streptophyta</taxon>
        <taxon>Embryophyta</taxon>
        <taxon>Tracheophyta</taxon>
        <taxon>Spermatophyta</taxon>
        <taxon>Magnoliopsida</taxon>
        <taxon>eudicotyledons</taxon>
        <taxon>Gunneridae</taxon>
        <taxon>Pentapetalae</taxon>
        <taxon>asterids</taxon>
        <taxon>campanulids</taxon>
        <taxon>Aquifoliales</taxon>
        <taxon>Aquifoliaceae</taxon>
        <taxon>Ilex</taxon>
    </lineage>
</organism>
<dbReference type="AlphaFoldDB" id="A0ABC8U4P6"/>
<reference evidence="3 4" key="1">
    <citation type="submission" date="2024-02" db="EMBL/GenBank/DDBJ databases">
        <authorList>
            <person name="Vignale AGUSTIN F."/>
            <person name="Sosa J E."/>
            <person name="Modenutti C."/>
        </authorList>
    </citation>
    <scope>NUCLEOTIDE SEQUENCE [LARGE SCALE GENOMIC DNA]</scope>
</reference>
<evidence type="ECO:0008006" key="5">
    <source>
        <dbReference type="Google" id="ProtNLM"/>
    </source>
</evidence>
<dbReference type="Proteomes" id="UP001642360">
    <property type="component" value="Unassembled WGS sequence"/>
</dbReference>
<evidence type="ECO:0000313" key="4">
    <source>
        <dbReference type="Proteomes" id="UP001642360"/>
    </source>
</evidence>
<keyword evidence="4" id="KW-1185">Reference proteome</keyword>
<comment type="caution">
    <text evidence="3">The sequence shown here is derived from an EMBL/GenBank/DDBJ whole genome shotgun (WGS) entry which is preliminary data.</text>
</comment>
<evidence type="ECO:0000313" key="3">
    <source>
        <dbReference type="EMBL" id="CAK9176068.1"/>
    </source>
</evidence>
<dbReference type="Pfam" id="PF04520">
    <property type="entry name" value="Senescence_reg"/>
    <property type="match status" value="1"/>
</dbReference>
<gene>
    <name evidence="3" type="ORF">ILEXP_LOCUS45905</name>
</gene>
<sequence length="195" mass="21960">MADESVIIKKSKSGKSLRDDEDLQEEEVWAVMKEREETSLKMRTAKDSSGSSSSAWRFPSVPRAIQRSNNGGREAHVQPQQLSAHMNIPDWAKIYKKKSKGLRDDSCGDEDGAINDVVNVDECVDDVENDDDDGDEEMVPPHEYIARKFARTQIASFSMCEGVGRTLKGRDLSKLRNAILTKTGYLENDRLHHPH</sequence>
<protein>
    <recommendedName>
        <fullName evidence="5">Senescence regulator</fullName>
    </recommendedName>
</protein>
<feature type="region of interest" description="Disordered" evidence="2">
    <location>
        <begin position="40"/>
        <end position="60"/>
    </location>
</feature>
<dbReference type="PANTHER" id="PTHR33083">
    <property type="entry name" value="EXPRESSED PROTEIN"/>
    <property type="match status" value="1"/>
</dbReference>
<dbReference type="PANTHER" id="PTHR33083:SF79">
    <property type="entry name" value="SENESCENCE REGULATOR"/>
    <property type="match status" value="1"/>
</dbReference>
<dbReference type="InterPro" id="IPR007608">
    <property type="entry name" value="Senescence_reg_S40"/>
</dbReference>
<comment type="similarity">
    <text evidence="1">Belongs to the senescence regulator S40 family.</text>
</comment>
<evidence type="ECO:0000256" key="1">
    <source>
        <dbReference type="ARBA" id="ARBA00034773"/>
    </source>
</evidence>
<name>A0ABC8U4P6_9AQUA</name>
<proteinExistence type="inferred from homology"/>
<accession>A0ABC8U4P6</accession>
<feature type="region of interest" description="Disordered" evidence="2">
    <location>
        <begin position="1"/>
        <end position="24"/>
    </location>
</feature>
<dbReference type="EMBL" id="CAUOFW020006736">
    <property type="protein sequence ID" value="CAK9176068.1"/>
    <property type="molecule type" value="Genomic_DNA"/>
</dbReference>